<comment type="caution">
    <text evidence="2">The sequence shown here is derived from an EMBL/GenBank/DDBJ whole genome shotgun (WGS) entry which is preliminary data.</text>
</comment>
<sequence>MECVMGDDSGHCILKKTKHEDACIREKQLELFIRVMNIEQKQDIWLAVAESLFWEDEQTLISVDQCIGKGFLITDDPCRTLKAQRLSHLDPDAASSKSLRSSYGPDAAKQT</sequence>
<evidence type="ECO:0000313" key="3">
    <source>
        <dbReference type="Proteomes" id="UP001187343"/>
    </source>
</evidence>
<feature type="region of interest" description="Disordered" evidence="1">
    <location>
        <begin position="91"/>
        <end position="111"/>
    </location>
</feature>
<evidence type="ECO:0000313" key="2">
    <source>
        <dbReference type="EMBL" id="KAK2876954.1"/>
    </source>
</evidence>
<dbReference type="Proteomes" id="UP001187343">
    <property type="component" value="Unassembled WGS sequence"/>
</dbReference>
<dbReference type="EMBL" id="JAUYZG010000020">
    <property type="protein sequence ID" value="KAK2876954.1"/>
    <property type="molecule type" value="Genomic_DNA"/>
</dbReference>
<gene>
    <name evidence="2" type="ORF">Q8A67_021050</name>
</gene>
<name>A0AA88P6A6_9TELE</name>
<reference evidence="2" key="1">
    <citation type="submission" date="2023-08" db="EMBL/GenBank/DDBJ databases">
        <title>Chromosome-level Genome Assembly of mud carp (Cirrhinus molitorella).</title>
        <authorList>
            <person name="Liu H."/>
        </authorList>
    </citation>
    <scope>NUCLEOTIDE SEQUENCE</scope>
    <source>
        <strain evidence="2">Prfri</strain>
        <tissue evidence="2">Muscle</tissue>
    </source>
</reference>
<proteinExistence type="predicted"/>
<organism evidence="2 3">
    <name type="scientific">Cirrhinus molitorella</name>
    <name type="common">mud carp</name>
    <dbReference type="NCBI Taxonomy" id="172907"/>
    <lineage>
        <taxon>Eukaryota</taxon>
        <taxon>Metazoa</taxon>
        <taxon>Chordata</taxon>
        <taxon>Craniata</taxon>
        <taxon>Vertebrata</taxon>
        <taxon>Euteleostomi</taxon>
        <taxon>Actinopterygii</taxon>
        <taxon>Neopterygii</taxon>
        <taxon>Teleostei</taxon>
        <taxon>Ostariophysi</taxon>
        <taxon>Cypriniformes</taxon>
        <taxon>Cyprinidae</taxon>
        <taxon>Labeoninae</taxon>
        <taxon>Labeonini</taxon>
        <taxon>Cirrhinus</taxon>
    </lineage>
</organism>
<evidence type="ECO:0000256" key="1">
    <source>
        <dbReference type="SAM" id="MobiDB-lite"/>
    </source>
</evidence>
<dbReference type="AlphaFoldDB" id="A0AA88P6A6"/>
<accession>A0AA88P6A6</accession>
<protein>
    <submittedName>
        <fullName evidence="2">Uncharacterized protein</fullName>
    </submittedName>
</protein>
<keyword evidence="3" id="KW-1185">Reference proteome</keyword>